<dbReference type="EMBL" id="MU839856">
    <property type="protein sequence ID" value="KAK1749563.1"/>
    <property type="molecule type" value="Genomic_DNA"/>
</dbReference>
<keyword evidence="7" id="KW-0560">Oxidoreductase</keyword>
<evidence type="ECO:0000313" key="9">
    <source>
        <dbReference type="EMBL" id="KAK1749563.1"/>
    </source>
</evidence>
<keyword evidence="8" id="KW-0472">Membrane</keyword>
<dbReference type="Gene3D" id="1.10.630.10">
    <property type="entry name" value="Cytochrome P450"/>
    <property type="match status" value="1"/>
</dbReference>
<dbReference type="Proteomes" id="UP001239445">
    <property type="component" value="Unassembled WGS sequence"/>
</dbReference>
<dbReference type="GO" id="GO:0004497">
    <property type="term" value="F:monooxygenase activity"/>
    <property type="evidence" value="ECO:0007669"/>
    <property type="project" value="UniProtKB-KW"/>
</dbReference>
<evidence type="ECO:0000256" key="3">
    <source>
        <dbReference type="ARBA" id="ARBA00022617"/>
    </source>
</evidence>
<sequence length="517" mass="58522">MGSIIWTAIHGLSWPLTGLIVALSLITISAAWVVYNIFFHPLAKFPGPVLYGASSIPIIYQQLRGNITTKTHELHEKYGDVVRIAPWELSYISAAAWKDISTGRNGKDPLPLNPIYGLHELDLFGTFSMLWQENESEHARHRRIMAPAFSDRSLREQEPVFAKYASLLMQRMRDNAGTPVDLCAWFHFTTFDIIGDLTFGEPFYCLEKSRFHPWIRFILTRLRMMLYGQIITAMGPLSHVIKMLVPKRIHDELAQHAAFTREKVDHRREKQSPRQDFMVHILGAGIHNPSPESSEKMQQHPITEGLTLPELYADAQVLVMAGSETSATLLSVACFNLLTHPRVMSALQSEIRPAFSSEDEIGFAAVARLPYLGAVINESLRWQPPIPAGIHRLVPKGGAMIDGRYVPEGADVVLSQWAANRSRKNFKDAHAFVPERWLGGKDYEADDRETFQPFGMGVRNCIGRSLALMEARMILARLVWGFDMEMVEGFEGWAEQKTFILYEKGELRARLTPIKRG</sequence>
<dbReference type="GO" id="GO:0005506">
    <property type="term" value="F:iron ion binding"/>
    <property type="evidence" value="ECO:0007669"/>
    <property type="project" value="InterPro"/>
</dbReference>
<evidence type="ECO:0000256" key="4">
    <source>
        <dbReference type="ARBA" id="ARBA00022723"/>
    </source>
</evidence>
<protein>
    <submittedName>
        <fullName evidence="9">Isotrichodermin C-15 hydroxylase</fullName>
    </submittedName>
</protein>
<dbReference type="AlphaFoldDB" id="A0AAJ0F3N1"/>
<feature type="binding site" description="axial binding residue" evidence="6">
    <location>
        <position position="461"/>
    </location>
    <ligand>
        <name>heme</name>
        <dbReference type="ChEBI" id="CHEBI:30413"/>
    </ligand>
    <ligandPart>
        <name>Fe</name>
        <dbReference type="ChEBI" id="CHEBI:18248"/>
    </ligandPart>
</feature>
<dbReference type="PANTHER" id="PTHR24305:SF210">
    <property type="entry name" value="CYTOCHROME P450 MONOOXYGENASE ASQL-RELATED"/>
    <property type="match status" value="1"/>
</dbReference>
<dbReference type="PANTHER" id="PTHR24305">
    <property type="entry name" value="CYTOCHROME P450"/>
    <property type="match status" value="1"/>
</dbReference>
<dbReference type="InterPro" id="IPR017972">
    <property type="entry name" value="Cyt_P450_CS"/>
</dbReference>
<keyword evidence="10" id="KW-1185">Reference proteome</keyword>
<gene>
    <name evidence="9" type="ORF">QBC47DRAFT_395660</name>
</gene>
<keyword evidence="4 6" id="KW-0479">Metal-binding</keyword>
<dbReference type="PRINTS" id="PR00463">
    <property type="entry name" value="EP450I"/>
</dbReference>
<name>A0AAJ0F3N1_9PEZI</name>
<dbReference type="Pfam" id="PF00067">
    <property type="entry name" value="p450"/>
    <property type="match status" value="1"/>
</dbReference>
<dbReference type="GO" id="GO:0016705">
    <property type="term" value="F:oxidoreductase activity, acting on paired donors, with incorporation or reduction of molecular oxygen"/>
    <property type="evidence" value="ECO:0007669"/>
    <property type="project" value="InterPro"/>
</dbReference>
<keyword evidence="3 6" id="KW-0349">Heme</keyword>
<accession>A0AAJ0F3N1</accession>
<dbReference type="InterPro" id="IPR002401">
    <property type="entry name" value="Cyt_P450_E_grp-I"/>
</dbReference>
<organism evidence="9 10">
    <name type="scientific">Echria macrotheca</name>
    <dbReference type="NCBI Taxonomy" id="438768"/>
    <lineage>
        <taxon>Eukaryota</taxon>
        <taxon>Fungi</taxon>
        <taxon>Dikarya</taxon>
        <taxon>Ascomycota</taxon>
        <taxon>Pezizomycotina</taxon>
        <taxon>Sordariomycetes</taxon>
        <taxon>Sordariomycetidae</taxon>
        <taxon>Sordariales</taxon>
        <taxon>Schizotheciaceae</taxon>
        <taxon>Echria</taxon>
    </lineage>
</organism>
<evidence type="ECO:0000256" key="7">
    <source>
        <dbReference type="RuleBase" id="RU000461"/>
    </source>
</evidence>
<keyword evidence="8" id="KW-0812">Transmembrane</keyword>
<evidence type="ECO:0000313" key="10">
    <source>
        <dbReference type="Proteomes" id="UP001239445"/>
    </source>
</evidence>
<keyword evidence="8" id="KW-1133">Transmembrane helix</keyword>
<comment type="similarity">
    <text evidence="2 7">Belongs to the cytochrome P450 family.</text>
</comment>
<dbReference type="InterPro" id="IPR050121">
    <property type="entry name" value="Cytochrome_P450_monoxygenase"/>
</dbReference>
<dbReference type="InterPro" id="IPR001128">
    <property type="entry name" value="Cyt_P450"/>
</dbReference>
<feature type="transmembrane region" description="Helical" evidence="8">
    <location>
        <begin position="12"/>
        <end position="35"/>
    </location>
</feature>
<dbReference type="InterPro" id="IPR036396">
    <property type="entry name" value="Cyt_P450_sf"/>
</dbReference>
<proteinExistence type="inferred from homology"/>
<evidence type="ECO:0000256" key="5">
    <source>
        <dbReference type="ARBA" id="ARBA00023004"/>
    </source>
</evidence>
<evidence type="ECO:0000256" key="1">
    <source>
        <dbReference type="ARBA" id="ARBA00001971"/>
    </source>
</evidence>
<evidence type="ECO:0000256" key="6">
    <source>
        <dbReference type="PIRSR" id="PIRSR602401-1"/>
    </source>
</evidence>
<reference evidence="9" key="1">
    <citation type="submission" date="2023-06" db="EMBL/GenBank/DDBJ databases">
        <title>Genome-scale phylogeny and comparative genomics of the fungal order Sordariales.</title>
        <authorList>
            <consortium name="Lawrence Berkeley National Laboratory"/>
            <person name="Hensen N."/>
            <person name="Bonometti L."/>
            <person name="Westerberg I."/>
            <person name="Brannstrom I.O."/>
            <person name="Guillou S."/>
            <person name="Cros-Aarteil S."/>
            <person name="Calhoun S."/>
            <person name="Haridas S."/>
            <person name="Kuo A."/>
            <person name="Mondo S."/>
            <person name="Pangilinan J."/>
            <person name="Riley R."/>
            <person name="Labutti K."/>
            <person name="Andreopoulos B."/>
            <person name="Lipzen A."/>
            <person name="Chen C."/>
            <person name="Yanf M."/>
            <person name="Daum C."/>
            <person name="Ng V."/>
            <person name="Clum A."/>
            <person name="Steindorff A."/>
            <person name="Ohm R."/>
            <person name="Martin F."/>
            <person name="Silar P."/>
            <person name="Natvig D."/>
            <person name="Lalanne C."/>
            <person name="Gautier V."/>
            <person name="Ament-Velasquez S.L."/>
            <person name="Kruys A."/>
            <person name="Hutchinson M.I."/>
            <person name="Powell A.J."/>
            <person name="Barry K."/>
            <person name="Miller A.N."/>
            <person name="Grigoriev I.V."/>
            <person name="Debuchy R."/>
            <person name="Gladieux P."/>
            <person name="Thoren M.H."/>
            <person name="Johannesson H."/>
        </authorList>
    </citation>
    <scope>NUCLEOTIDE SEQUENCE</scope>
    <source>
        <strain evidence="9">PSN4</strain>
    </source>
</reference>
<dbReference type="PRINTS" id="PR00385">
    <property type="entry name" value="P450"/>
</dbReference>
<keyword evidence="5 6" id="KW-0408">Iron</keyword>
<comment type="cofactor">
    <cofactor evidence="1 6">
        <name>heme</name>
        <dbReference type="ChEBI" id="CHEBI:30413"/>
    </cofactor>
</comment>
<dbReference type="GO" id="GO:0020037">
    <property type="term" value="F:heme binding"/>
    <property type="evidence" value="ECO:0007669"/>
    <property type="project" value="InterPro"/>
</dbReference>
<dbReference type="CDD" id="cd11058">
    <property type="entry name" value="CYP60B-like"/>
    <property type="match status" value="1"/>
</dbReference>
<dbReference type="SUPFAM" id="SSF48264">
    <property type="entry name" value="Cytochrome P450"/>
    <property type="match status" value="1"/>
</dbReference>
<evidence type="ECO:0000256" key="2">
    <source>
        <dbReference type="ARBA" id="ARBA00010617"/>
    </source>
</evidence>
<evidence type="ECO:0000256" key="8">
    <source>
        <dbReference type="SAM" id="Phobius"/>
    </source>
</evidence>
<comment type="caution">
    <text evidence="9">The sequence shown here is derived from an EMBL/GenBank/DDBJ whole genome shotgun (WGS) entry which is preliminary data.</text>
</comment>
<keyword evidence="7" id="KW-0503">Monooxygenase</keyword>
<dbReference type="PROSITE" id="PS00086">
    <property type="entry name" value="CYTOCHROME_P450"/>
    <property type="match status" value="1"/>
</dbReference>